<gene>
    <name evidence="1" type="ORF">HannXRQ_Chr10g0286361</name>
</gene>
<dbReference type="AlphaFoldDB" id="A0A251TID9"/>
<accession>A0A251TID9</accession>
<reference evidence="2" key="1">
    <citation type="journal article" date="2017" name="Nature">
        <title>The sunflower genome provides insights into oil metabolism, flowering and Asterid evolution.</title>
        <authorList>
            <person name="Badouin H."/>
            <person name="Gouzy J."/>
            <person name="Grassa C.J."/>
            <person name="Murat F."/>
            <person name="Staton S.E."/>
            <person name="Cottret L."/>
            <person name="Lelandais-Briere C."/>
            <person name="Owens G.L."/>
            <person name="Carrere S."/>
            <person name="Mayjonade B."/>
            <person name="Legrand L."/>
            <person name="Gill N."/>
            <person name="Kane N.C."/>
            <person name="Bowers J.E."/>
            <person name="Hubner S."/>
            <person name="Bellec A."/>
            <person name="Berard A."/>
            <person name="Berges H."/>
            <person name="Blanchet N."/>
            <person name="Boniface M.C."/>
            <person name="Brunel D."/>
            <person name="Catrice O."/>
            <person name="Chaidir N."/>
            <person name="Claudel C."/>
            <person name="Donnadieu C."/>
            <person name="Faraut T."/>
            <person name="Fievet G."/>
            <person name="Helmstetter N."/>
            <person name="King M."/>
            <person name="Knapp S.J."/>
            <person name="Lai Z."/>
            <person name="Le Paslier M.C."/>
            <person name="Lippi Y."/>
            <person name="Lorenzon L."/>
            <person name="Mandel J.R."/>
            <person name="Marage G."/>
            <person name="Marchand G."/>
            <person name="Marquand E."/>
            <person name="Bret-Mestries E."/>
            <person name="Morien E."/>
            <person name="Nambeesan S."/>
            <person name="Nguyen T."/>
            <person name="Pegot-Espagnet P."/>
            <person name="Pouilly N."/>
            <person name="Raftis F."/>
            <person name="Sallet E."/>
            <person name="Schiex T."/>
            <person name="Thomas J."/>
            <person name="Vandecasteele C."/>
            <person name="Vares D."/>
            <person name="Vear F."/>
            <person name="Vautrin S."/>
            <person name="Crespi M."/>
            <person name="Mangin B."/>
            <person name="Burke J.M."/>
            <person name="Salse J."/>
            <person name="Munos S."/>
            <person name="Vincourt P."/>
            <person name="Rieseberg L.H."/>
            <person name="Langlade N.B."/>
        </authorList>
    </citation>
    <scope>NUCLEOTIDE SEQUENCE [LARGE SCALE GENOMIC DNA]</scope>
    <source>
        <strain evidence="2">cv. SF193</strain>
    </source>
</reference>
<name>A0A251TID9_HELAN</name>
<protein>
    <submittedName>
        <fullName evidence="1">Uncharacterized protein</fullName>
    </submittedName>
</protein>
<evidence type="ECO:0000313" key="2">
    <source>
        <dbReference type="Proteomes" id="UP000215914"/>
    </source>
</evidence>
<dbReference type="Proteomes" id="UP000215914">
    <property type="component" value="Chromosome 10"/>
</dbReference>
<dbReference type="EMBL" id="CM007899">
    <property type="protein sequence ID" value="OTG10326.1"/>
    <property type="molecule type" value="Genomic_DNA"/>
</dbReference>
<evidence type="ECO:0000313" key="1">
    <source>
        <dbReference type="EMBL" id="OTG10326.1"/>
    </source>
</evidence>
<proteinExistence type="predicted"/>
<organism evidence="1 2">
    <name type="scientific">Helianthus annuus</name>
    <name type="common">Common sunflower</name>
    <dbReference type="NCBI Taxonomy" id="4232"/>
    <lineage>
        <taxon>Eukaryota</taxon>
        <taxon>Viridiplantae</taxon>
        <taxon>Streptophyta</taxon>
        <taxon>Embryophyta</taxon>
        <taxon>Tracheophyta</taxon>
        <taxon>Spermatophyta</taxon>
        <taxon>Magnoliopsida</taxon>
        <taxon>eudicotyledons</taxon>
        <taxon>Gunneridae</taxon>
        <taxon>Pentapetalae</taxon>
        <taxon>asterids</taxon>
        <taxon>campanulids</taxon>
        <taxon>Asterales</taxon>
        <taxon>Asteraceae</taxon>
        <taxon>Asteroideae</taxon>
        <taxon>Heliantheae alliance</taxon>
        <taxon>Heliantheae</taxon>
        <taxon>Helianthus</taxon>
    </lineage>
</organism>
<dbReference type="InParanoid" id="A0A251TID9"/>
<sequence>MIKTARVKRMLGGNRVKKTTGKPNDVHPFLPSSSYSPNFRVKIRFYHPPPFIRILW</sequence>
<keyword evidence="2" id="KW-1185">Reference proteome</keyword>